<evidence type="ECO:0000313" key="2">
    <source>
        <dbReference type="WBParaSite" id="SSLN_0001937801-mRNA-1"/>
    </source>
</evidence>
<proteinExistence type="predicted"/>
<reference evidence="2" key="1">
    <citation type="submission" date="2016-06" db="UniProtKB">
        <authorList>
            <consortium name="WormBaseParasite"/>
        </authorList>
    </citation>
    <scope>IDENTIFICATION</scope>
</reference>
<name>A0A183TQC5_SCHSO</name>
<evidence type="ECO:0000256" key="1">
    <source>
        <dbReference type="SAM" id="MobiDB-lite"/>
    </source>
</evidence>
<protein>
    <submittedName>
        <fullName evidence="2">Syntaxin-6_N domain-containing protein</fullName>
    </submittedName>
</protein>
<dbReference type="WBParaSite" id="SSLN_0001937801-mRNA-1">
    <property type="protein sequence ID" value="SSLN_0001937801-mRNA-1"/>
    <property type="gene ID" value="SSLN_0001937801"/>
</dbReference>
<sequence>LAAAELCSRPEARSTGRAGNQGDPRCRCLDGSPPRHLPDEPPNSTPTKAPNNQITEKHENLHASDNNATVETRLYEMRNVIQSTALEVLGRARRQHQDWFDDNDADISNFLAEKNGLHKAYMDLRTDATKAAFRCCRLVQQRLLEMQDTRMV</sequence>
<feature type="region of interest" description="Disordered" evidence="1">
    <location>
        <begin position="1"/>
        <end position="67"/>
    </location>
</feature>
<organism evidence="2">
    <name type="scientific">Schistocephalus solidus</name>
    <name type="common">Tapeworm</name>
    <dbReference type="NCBI Taxonomy" id="70667"/>
    <lineage>
        <taxon>Eukaryota</taxon>
        <taxon>Metazoa</taxon>
        <taxon>Spiralia</taxon>
        <taxon>Lophotrochozoa</taxon>
        <taxon>Platyhelminthes</taxon>
        <taxon>Cestoda</taxon>
        <taxon>Eucestoda</taxon>
        <taxon>Diphyllobothriidea</taxon>
        <taxon>Diphyllobothriidae</taxon>
        <taxon>Schistocephalus</taxon>
    </lineage>
</organism>
<dbReference type="AlphaFoldDB" id="A0A183TQC5"/>
<feature type="compositionally biased region" description="Polar residues" evidence="1">
    <location>
        <begin position="45"/>
        <end position="54"/>
    </location>
</feature>
<accession>A0A183TQC5</accession>